<comment type="caution">
    <text evidence="3">The sequence shown here is derived from an EMBL/GenBank/DDBJ whole genome shotgun (WGS) entry which is preliminary data.</text>
</comment>
<dbReference type="EMBL" id="JAHRIM010021929">
    <property type="protein sequence ID" value="MEQ2263251.1"/>
    <property type="molecule type" value="Genomic_DNA"/>
</dbReference>
<feature type="region of interest" description="Disordered" evidence="2">
    <location>
        <begin position="90"/>
        <end position="196"/>
    </location>
</feature>
<keyword evidence="4" id="KW-1185">Reference proteome</keyword>
<gene>
    <name evidence="3" type="primary">CCDC88C_1</name>
    <name evidence="3" type="ORF">XENORESO_005105</name>
</gene>
<dbReference type="PANTHER" id="PTHR18947:SF31">
    <property type="entry name" value="PROTEIN DAPLE"/>
    <property type="match status" value="1"/>
</dbReference>
<feature type="coiled-coil region" evidence="1">
    <location>
        <begin position="45"/>
        <end position="72"/>
    </location>
</feature>
<reference evidence="3 4" key="1">
    <citation type="submission" date="2021-06" db="EMBL/GenBank/DDBJ databases">
        <authorList>
            <person name="Palmer J.M."/>
        </authorList>
    </citation>
    <scope>NUCLEOTIDE SEQUENCE [LARGE SCALE GENOMIC DNA]</scope>
    <source>
        <strain evidence="3 4">XR_2019</strain>
        <tissue evidence="3">Muscle</tissue>
    </source>
</reference>
<sequence length="196" mass="22036">LLSRLKGNLEEENHHLLSQINLLGQQNHTLLERSMESKELYHQEQKLYIDKLNALRRQKEKLEEKIMDQYKFYDPSPKKRSQWSGAKALVKLIKPRKESSRDRGADRDKEAERNRERAKSAPDIPLPATPSLLPPETPPPAPPRTGSDTHSNHSNHNSSPSLGPQSPAVTPISRGKDKPAGKSVIGKLTQTAPAIR</sequence>
<accession>A0ABV0W1B4</accession>
<protein>
    <submittedName>
        <fullName evidence="3">Protein Daple</fullName>
    </submittedName>
</protein>
<keyword evidence="1" id="KW-0175">Coiled coil</keyword>
<proteinExistence type="predicted"/>
<evidence type="ECO:0000313" key="4">
    <source>
        <dbReference type="Proteomes" id="UP001444071"/>
    </source>
</evidence>
<feature type="compositionally biased region" description="Pro residues" evidence="2">
    <location>
        <begin position="124"/>
        <end position="143"/>
    </location>
</feature>
<evidence type="ECO:0000313" key="3">
    <source>
        <dbReference type="EMBL" id="MEQ2263251.1"/>
    </source>
</evidence>
<name>A0ABV0W1B4_9TELE</name>
<dbReference type="PANTHER" id="PTHR18947">
    <property type="entry name" value="HOOK PROTEINS"/>
    <property type="match status" value="1"/>
</dbReference>
<organism evidence="3 4">
    <name type="scientific">Xenotaenia resolanae</name>
    <dbReference type="NCBI Taxonomy" id="208358"/>
    <lineage>
        <taxon>Eukaryota</taxon>
        <taxon>Metazoa</taxon>
        <taxon>Chordata</taxon>
        <taxon>Craniata</taxon>
        <taxon>Vertebrata</taxon>
        <taxon>Euteleostomi</taxon>
        <taxon>Actinopterygii</taxon>
        <taxon>Neopterygii</taxon>
        <taxon>Teleostei</taxon>
        <taxon>Neoteleostei</taxon>
        <taxon>Acanthomorphata</taxon>
        <taxon>Ovalentaria</taxon>
        <taxon>Atherinomorphae</taxon>
        <taxon>Cyprinodontiformes</taxon>
        <taxon>Goodeidae</taxon>
        <taxon>Xenotaenia</taxon>
    </lineage>
</organism>
<dbReference type="Proteomes" id="UP001444071">
    <property type="component" value="Unassembled WGS sequence"/>
</dbReference>
<feature type="compositionally biased region" description="Basic and acidic residues" evidence="2">
    <location>
        <begin position="95"/>
        <end position="120"/>
    </location>
</feature>
<feature type="non-terminal residue" evidence="3">
    <location>
        <position position="1"/>
    </location>
</feature>
<evidence type="ECO:0000256" key="1">
    <source>
        <dbReference type="SAM" id="Coils"/>
    </source>
</evidence>
<evidence type="ECO:0000256" key="2">
    <source>
        <dbReference type="SAM" id="MobiDB-lite"/>
    </source>
</evidence>